<feature type="chain" id="PRO_5045915766" description="Lipoprotein" evidence="1">
    <location>
        <begin position="21"/>
        <end position="396"/>
    </location>
</feature>
<gene>
    <name evidence="2" type="ORF">MM213_14555</name>
</gene>
<evidence type="ECO:0008006" key="4">
    <source>
        <dbReference type="Google" id="ProtNLM"/>
    </source>
</evidence>
<keyword evidence="3" id="KW-1185">Reference proteome</keyword>
<name>A0ABS9VE95_9BACT</name>
<organism evidence="2 3">
    <name type="scientific">Belliella alkalica</name>
    <dbReference type="NCBI Taxonomy" id="1730871"/>
    <lineage>
        <taxon>Bacteria</taxon>
        <taxon>Pseudomonadati</taxon>
        <taxon>Bacteroidota</taxon>
        <taxon>Cytophagia</taxon>
        <taxon>Cytophagales</taxon>
        <taxon>Cyclobacteriaceae</taxon>
        <taxon>Belliella</taxon>
    </lineage>
</organism>
<evidence type="ECO:0000313" key="3">
    <source>
        <dbReference type="Proteomes" id="UP001165430"/>
    </source>
</evidence>
<dbReference type="InterPro" id="IPR011044">
    <property type="entry name" value="Quino_amine_DH_bsu"/>
</dbReference>
<comment type="caution">
    <text evidence="2">The sequence shown here is derived from an EMBL/GenBank/DDBJ whole genome shotgun (WGS) entry which is preliminary data.</text>
</comment>
<dbReference type="Proteomes" id="UP001165430">
    <property type="component" value="Unassembled WGS sequence"/>
</dbReference>
<dbReference type="EMBL" id="JAKZGO010000013">
    <property type="protein sequence ID" value="MCH7414718.1"/>
    <property type="molecule type" value="Genomic_DNA"/>
</dbReference>
<protein>
    <recommendedName>
        <fullName evidence="4">Lipoprotein</fullName>
    </recommendedName>
</protein>
<sequence length="396" mass="44611">MIKPKIKLISLSSISLGVIAILTFQSCGEKKTEEASIQDASSFEFEIQDSVMVDYLGSMSWSDISKDGKHILAYDNQTSDILLLSSEGEVLGKFNKSGDQPDAIGSNPISRPQFVRADEWAILGKKGVYSFSFDGELTRTAKPDFTVSISLSISNAKTLQFLNEDKALIYYLGRENNSSFYVSPTANQLEIADLKEGGFEAALPFPDGSKYKNPEKIHTVLTTMPAMTISNGKLYLAFKNEPKLWIYDIDNLSTPLEEININFSKFIEKEGMSPSEVDDKSFGINPKDFTYGTIDNVFVHNELIFINYSEGVSDTEYEKIKDENSDFNEMISGIFKANKSAYAVLDKNGQLKPLEFPKRTRSIEFIDSEGNFWLSYNKEEELDYELIFKTKLRSKK</sequence>
<proteinExistence type="predicted"/>
<dbReference type="SUPFAM" id="SSF50969">
    <property type="entry name" value="YVTN repeat-like/Quinoprotein amine dehydrogenase"/>
    <property type="match status" value="1"/>
</dbReference>
<dbReference type="PROSITE" id="PS51257">
    <property type="entry name" value="PROKAR_LIPOPROTEIN"/>
    <property type="match status" value="1"/>
</dbReference>
<reference evidence="2" key="1">
    <citation type="submission" date="2022-03" db="EMBL/GenBank/DDBJ databases">
        <title>De novo assembled genomes of Belliella spp. (Cyclobacteriaceae) strains.</title>
        <authorList>
            <person name="Szabo A."/>
            <person name="Korponai K."/>
            <person name="Felfoldi T."/>
        </authorList>
    </citation>
    <scope>NUCLEOTIDE SEQUENCE</scope>
    <source>
        <strain evidence="2">DSM 111903</strain>
    </source>
</reference>
<keyword evidence="1" id="KW-0732">Signal</keyword>
<evidence type="ECO:0000256" key="1">
    <source>
        <dbReference type="SAM" id="SignalP"/>
    </source>
</evidence>
<feature type="signal peptide" evidence="1">
    <location>
        <begin position="1"/>
        <end position="20"/>
    </location>
</feature>
<dbReference type="RefSeq" id="WP_241413412.1">
    <property type="nucleotide sequence ID" value="NZ_JAKZGO010000013.1"/>
</dbReference>
<evidence type="ECO:0000313" key="2">
    <source>
        <dbReference type="EMBL" id="MCH7414718.1"/>
    </source>
</evidence>
<accession>A0ABS9VE95</accession>